<dbReference type="AlphaFoldDB" id="A0A068R2X0"/>
<dbReference type="KEGG" id="xpo:XPG1_1883"/>
<dbReference type="Proteomes" id="UP000032735">
    <property type="component" value="Chromosome"/>
</dbReference>
<keyword evidence="2" id="KW-1185">Reference proteome</keyword>
<dbReference type="HOGENOM" id="CLU_3159539_0_0_6"/>
<dbReference type="EMBL" id="FO704551">
    <property type="protein sequence ID" value="CDG21538.1"/>
    <property type="molecule type" value="Genomic_DNA"/>
</dbReference>
<organism evidence="1 2">
    <name type="scientific">Xenorhabdus poinarii G6</name>
    <dbReference type="NCBI Taxonomy" id="1354304"/>
    <lineage>
        <taxon>Bacteria</taxon>
        <taxon>Pseudomonadati</taxon>
        <taxon>Pseudomonadota</taxon>
        <taxon>Gammaproteobacteria</taxon>
        <taxon>Enterobacterales</taxon>
        <taxon>Morganellaceae</taxon>
        <taxon>Xenorhabdus</taxon>
    </lineage>
</organism>
<gene>
    <name evidence="1" type="ORF">XPG1_1883</name>
</gene>
<accession>A0A068R2X0</accession>
<name>A0A068R2X0_9GAMM</name>
<protein>
    <submittedName>
        <fullName evidence="1">Uncharacterized protein</fullName>
    </submittedName>
</protein>
<evidence type="ECO:0000313" key="2">
    <source>
        <dbReference type="Proteomes" id="UP000032735"/>
    </source>
</evidence>
<sequence>MAVIDFIYMPYLVFSQSAFKDMDMGLSVENVSFIFSIVEFVCAAGYFI</sequence>
<reference evidence="1 2" key="1">
    <citation type="submission" date="2013-07" db="EMBL/GenBank/DDBJ databases">
        <authorList>
            <person name="Genoscope - CEA"/>
        </authorList>
    </citation>
    <scope>NUCLEOTIDE SEQUENCE [LARGE SCALE GENOMIC DNA]</scope>
    <source>
        <strain evidence="1 2">G6</strain>
    </source>
</reference>
<evidence type="ECO:0000313" key="1">
    <source>
        <dbReference type="EMBL" id="CDG21538.1"/>
    </source>
</evidence>
<proteinExistence type="predicted"/>